<protein>
    <submittedName>
        <fullName evidence="1">Uncharacterized protein</fullName>
    </submittedName>
</protein>
<organism evidence="1">
    <name type="scientific">Planktothricoides sp. SpSt-374</name>
    <dbReference type="NCBI Taxonomy" id="2282167"/>
    <lineage>
        <taxon>Bacteria</taxon>
        <taxon>Bacillati</taxon>
        <taxon>Cyanobacteriota</taxon>
        <taxon>Cyanophyceae</taxon>
        <taxon>Oscillatoriophycideae</taxon>
        <taxon>Oscillatoriales</taxon>
        <taxon>Oscillatoriaceae</taxon>
        <taxon>Planktothricoides</taxon>
    </lineage>
</organism>
<sequence length="122" mass="12870">MVGSPLIYTSTRGAGTTLVRTAKLQGINFQLNTGHGFYRTHTHPRGAVTDLLATGLTPDMIEIEITHNILAFLASGGSLPQPGPGFTGPLQGNVTVGGYQIGYRAVQVNPTTISVSTYFLLP</sequence>
<dbReference type="EMBL" id="DSPX01000172">
    <property type="protein sequence ID" value="HGG02287.1"/>
    <property type="molecule type" value="Genomic_DNA"/>
</dbReference>
<dbReference type="AlphaFoldDB" id="A0A7C3ZZ47"/>
<comment type="caution">
    <text evidence="1">The sequence shown here is derived from an EMBL/GenBank/DDBJ whole genome shotgun (WGS) entry which is preliminary data.</text>
</comment>
<gene>
    <name evidence="1" type="ORF">ENR15_17005</name>
</gene>
<reference evidence="1" key="1">
    <citation type="journal article" date="2020" name="mSystems">
        <title>Genome- and Community-Level Interaction Insights into Carbon Utilization and Element Cycling Functions of Hydrothermarchaeota in Hydrothermal Sediment.</title>
        <authorList>
            <person name="Zhou Z."/>
            <person name="Liu Y."/>
            <person name="Xu W."/>
            <person name="Pan J."/>
            <person name="Luo Z.H."/>
            <person name="Li M."/>
        </authorList>
    </citation>
    <scope>NUCLEOTIDE SEQUENCE [LARGE SCALE GENOMIC DNA]</scope>
    <source>
        <strain evidence="1">SpSt-374</strain>
    </source>
</reference>
<accession>A0A7C3ZZ47</accession>
<proteinExistence type="predicted"/>
<name>A0A7C3ZZ47_9CYAN</name>
<evidence type="ECO:0000313" key="1">
    <source>
        <dbReference type="EMBL" id="HGG02287.1"/>
    </source>
</evidence>